<proteinExistence type="inferred from homology"/>
<organism evidence="3 4">
    <name type="scientific">Massarina eburnea CBS 473.64</name>
    <dbReference type="NCBI Taxonomy" id="1395130"/>
    <lineage>
        <taxon>Eukaryota</taxon>
        <taxon>Fungi</taxon>
        <taxon>Dikarya</taxon>
        <taxon>Ascomycota</taxon>
        <taxon>Pezizomycotina</taxon>
        <taxon>Dothideomycetes</taxon>
        <taxon>Pleosporomycetidae</taxon>
        <taxon>Pleosporales</taxon>
        <taxon>Massarineae</taxon>
        <taxon>Massarinaceae</taxon>
        <taxon>Massarina</taxon>
    </lineage>
</organism>
<sequence length="139" mass="15103">MPANQPIQIIAYIRRHPTLTPSQFYTHWKDNHAPIIHTSGHILPNNSNNTPNANTTTTPVAFDGIAIFVVPSMQHLSTAFADPYFAAVIQVDEERFLDYGGEYGSVVARFEGPVHDVVVGGRAVEGLEKSVGGEGVGEF</sequence>
<comment type="similarity">
    <text evidence="1">Belongs to the tpcK family.</text>
</comment>
<dbReference type="AlphaFoldDB" id="A0A6A6RTS4"/>
<reference evidence="3" key="1">
    <citation type="journal article" date="2020" name="Stud. Mycol.">
        <title>101 Dothideomycetes genomes: a test case for predicting lifestyles and emergence of pathogens.</title>
        <authorList>
            <person name="Haridas S."/>
            <person name="Albert R."/>
            <person name="Binder M."/>
            <person name="Bloem J."/>
            <person name="Labutti K."/>
            <person name="Salamov A."/>
            <person name="Andreopoulos B."/>
            <person name="Baker S."/>
            <person name="Barry K."/>
            <person name="Bills G."/>
            <person name="Bluhm B."/>
            <person name="Cannon C."/>
            <person name="Castanera R."/>
            <person name="Culley D."/>
            <person name="Daum C."/>
            <person name="Ezra D."/>
            <person name="Gonzalez J."/>
            <person name="Henrissat B."/>
            <person name="Kuo A."/>
            <person name="Liang C."/>
            <person name="Lipzen A."/>
            <person name="Lutzoni F."/>
            <person name="Magnuson J."/>
            <person name="Mondo S."/>
            <person name="Nolan M."/>
            <person name="Ohm R."/>
            <person name="Pangilinan J."/>
            <person name="Park H.-J."/>
            <person name="Ramirez L."/>
            <person name="Alfaro M."/>
            <person name="Sun H."/>
            <person name="Tritt A."/>
            <person name="Yoshinaga Y."/>
            <person name="Zwiers L.-H."/>
            <person name="Turgeon B."/>
            <person name="Goodwin S."/>
            <person name="Spatafora J."/>
            <person name="Crous P."/>
            <person name="Grigoriev I."/>
        </authorList>
    </citation>
    <scope>NUCLEOTIDE SEQUENCE</scope>
    <source>
        <strain evidence="3">CBS 473.64</strain>
    </source>
</reference>
<dbReference type="Gene3D" id="3.30.70.100">
    <property type="match status" value="1"/>
</dbReference>
<accession>A0A6A6RTS4</accession>
<dbReference type="SUPFAM" id="SSF54909">
    <property type="entry name" value="Dimeric alpha+beta barrel"/>
    <property type="match status" value="1"/>
</dbReference>
<gene>
    <name evidence="3" type="ORF">P280DRAFT_482278</name>
</gene>
<dbReference type="Proteomes" id="UP000799753">
    <property type="component" value="Unassembled WGS sequence"/>
</dbReference>
<dbReference type="Pfam" id="PF07110">
    <property type="entry name" value="EthD"/>
    <property type="match status" value="1"/>
</dbReference>
<evidence type="ECO:0000313" key="3">
    <source>
        <dbReference type="EMBL" id="KAF2638412.1"/>
    </source>
</evidence>
<keyword evidence="4" id="KW-1185">Reference proteome</keyword>
<name>A0A6A6RTS4_9PLEO</name>
<dbReference type="InterPro" id="IPR009799">
    <property type="entry name" value="EthD_dom"/>
</dbReference>
<evidence type="ECO:0000259" key="2">
    <source>
        <dbReference type="Pfam" id="PF07110"/>
    </source>
</evidence>
<dbReference type="InterPro" id="IPR011008">
    <property type="entry name" value="Dimeric_a/b-barrel"/>
</dbReference>
<dbReference type="GO" id="GO:0016491">
    <property type="term" value="F:oxidoreductase activity"/>
    <property type="evidence" value="ECO:0007669"/>
    <property type="project" value="InterPro"/>
</dbReference>
<dbReference type="EMBL" id="MU006790">
    <property type="protein sequence ID" value="KAF2638412.1"/>
    <property type="molecule type" value="Genomic_DNA"/>
</dbReference>
<feature type="domain" description="EthD" evidence="2">
    <location>
        <begin position="16"/>
        <end position="98"/>
    </location>
</feature>
<evidence type="ECO:0000256" key="1">
    <source>
        <dbReference type="ARBA" id="ARBA00005986"/>
    </source>
</evidence>
<evidence type="ECO:0000313" key="4">
    <source>
        <dbReference type="Proteomes" id="UP000799753"/>
    </source>
</evidence>
<dbReference type="OrthoDB" id="3183782at2759"/>
<protein>
    <recommendedName>
        <fullName evidence="2">EthD domain-containing protein</fullName>
    </recommendedName>
</protein>